<dbReference type="STRING" id="3827.A0A1S2XTH5"/>
<protein>
    <submittedName>
        <fullName evidence="6">Calcium homeostasis endoplasmic reticulum protein</fullName>
    </submittedName>
</protein>
<evidence type="ECO:0000313" key="5">
    <source>
        <dbReference type="Proteomes" id="UP000087171"/>
    </source>
</evidence>
<feature type="domain" description="CID" evidence="4">
    <location>
        <begin position="276"/>
        <end position="417"/>
    </location>
</feature>
<accession>A0A1S2XTH5</accession>
<feature type="domain" description="SURP motif" evidence="3">
    <location>
        <begin position="136"/>
        <end position="180"/>
    </location>
</feature>
<dbReference type="SMART" id="SM00648">
    <property type="entry name" value="SWAP"/>
    <property type="match status" value="1"/>
</dbReference>
<dbReference type="RefSeq" id="XP_004494299.1">
    <property type="nucleotide sequence ID" value="XM_004494242.3"/>
</dbReference>
<keyword evidence="1" id="KW-0507">mRNA processing</keyword>
<dbReference type="PaxDb" id="3827-XP_004494299.1"/>
<dbReference type="GO" id="GO:0048471">
    <property type="term" value="C:perinuclear region of cytoplasm"/>
    <property type="evidence" value="ECO:0007669"/>
    <property type="project" value="TreeGrafter"/>
</dbReference>
<reference evidence="6" key="2">
    <citation type="submission" date="2025-08" db="UniProtKB">
        <authorList>
            <consortium name="RefSeq"/>
        </authorList>
    </citation>
    <scope>IDENTIFICATION</scope>
    <source>
        <tissue evidence="6">Etiolated seedlings</tissue>
    </source>
</reference>
<dbReference type="PROSITE" id="PS50128">
    <property type="entry name" value="SURP"/>
    <property type="match status" value="1"/>
</dbReference>
<dbReference type="InterPro" id="IPR056922">
    <property type="entry name" value="SWAP1_C"/>
</dbReference>
<name>A0A1S2XTH5_CICAR</name>
<dbReference type="Pfam" id="PF04818">
    <property type="entry name" value="CID"/>
    <property type="match status" value="1"/>
</dbReference>
<dbReference type="KEGG" id="cam:101490257"/>
<dbReference type="Pfam" id="PF01805">
    <property type="entry name" value="Surp"/>
    <property type="match status" value="1"/>
</dbReference>
<dbReference type="GO" id="GO:0003723">
    <property type="term" value="F:RNA binding"/>
    <property type="evidence" value="ECO:0007669"/>
    <property type="project" value="InterPro"/>
</dbReference>
<feature type="region of interest" description="Disordered" evidence="2">
    <location>
        <begin position="473"/>
        <end position="518"/>
    </location>
</feature>
<feature type="region of interest" description="Disordered" evidence="2">
    <location>
        <begin position="244"/>
        <end position="268"/>
    </location>
</feature>
<dbReference type="GeneID" id="101490257"/>
<organism evidence="5 6">
    <name type="scientific">Cicer arietinum</name>
    <name type="common">Chickpea</name>
    <name type="synonym">Garbanzo</name>
    <dbReference type="NCBI Taxonomy" id="3827"/>
    <lineage>
        <taxon>Eukaryota</taxon>
        <taxon>Viridiplantae</taxon>
        <taxon>Streptophyta</taxon>
        <taxon>Embryophyta</taxon>
        <taxon>Tracheophyta</taxon>
        <taxon>Spermatophyta</taxon>
        <taxon>Magnoliopsida</taxon>
        <taxon>eudicotyledons</taxon>
        <taxon>Gunneridae</taxon>
        <taxon>Pentapetalae</taxon>
        <taxon>rosids</taxon>
        <taxon>fabids</taxon>
        <taxon>Fabales</taxon>
        <taxon>Fabaceae</taxon>
        <taxon>Papilionoideae</taxon>
        <taxon>50 kb inversion clade</taxon>
        <taxon>NPAAA clade</taxon>
        <taxon>Hologalegina</taxon>
        <taxon>IRL clade</taxon>
        <taxon>Cicereae</taxon>
        <taxon>Cicer</taxon>
    </lineage>
</organism>
<dbReference type="PROSITE" id="PS51391">
    <property type="entry name" value="CID"/>
    <property type="match status" value="1"/>
</dbReference>
<dbReference type="Pfam" id="PF25123">
    <property type="entry name" value="SWAP1_C"/>
    <property type="match status" value="1"/>
</dbReference>
<feature type="region of interest" description="Disordered" evidence="2">
    <location>
        <begin position="39"/>
        <end position="64"/>
    </location>
</feature>
<feature type="region of interest" description="Disordered" evidence="2">
    <location>
        <begin position="70"/>
        <end position="89"/>
    </location>
</feature>
<dbReference type="PANTHER" id="PTHR12323:SF0">
    <property type="entry name" value="CALCIUM HOMEOSTASIS ENDOPLASMIC RETICULUM PROTEIN"/>
    <property type="match status" value="1"/>
</dbReference>
<dbReference type="InterPro" id="IPR008942">
    <property type="entry name" value="ENTH_VHS"/>
</dbReference>
<proteinExistence type="predicted"/>
<dbReference type="Proteomes" id="UP000087171">
    <property type="component" value="Chromosome Ca3"/>
</dbReference>
<dbReference type="InterPro" id="IPR000061">
    <property type="entry name" value="Surp"/>
</dbReference>
<dbReference type="GO" id="GO:0006397">
    <property type="term" value="P:mRNA processing"/>
    <property type="evidence" value="ECO:0007669"/>
    <property type="project" value="UniProtKB-KW"/>
</dbReference>
<evidence type="ECO:0000313" key="6">
    <source>
        <dbReference type="RefSeq" id="XP_004494299.1"/>
    </source>
</evidence>
<evidence type="ECO:0000256" key="2">
    <source>
        <dbReference type="SAM" id="MobiDB-lite"/>
    </source>
</evidence>
<dbReference type="InterPro" id="IPR035967">
    <property type="entry name" value="SWAP/Surp_sf"/>
</dbReference>
<feature type="region of interest" description="Disordered" evidence="2">
    <location>
        <begin position="576"/>
        <end position="658"/>
    </location>
</feature>
<dbReference type="eggNOG" id="KOG0007">
    <property type="taxonomic scope" value="Eukaryota"/>
</dbReference>
<dbReference type="AlphaFoldDB" id="A0A1S2XTH5"/>
<dbReference type="Gene3D" id="1.25.40.90">
    <property type="match status" value="1"/>
</dbReference>
<evidence type="ECO:0000256" key="1">
    <source>
        <dbReference type="ARBA" id="ARBA00022664"/>
    </source>
</evidence>
<reference evidence="5" key="1">
    <citation type="journal article" date="2013" name="Nat. Biotechnol.">
        <title>Draft genome sequence of chickpea (Cicer arietinum) provides a resource for trait improvement.</title>
        <authorList>
            <person name="Varshney R.K."/>
            <person name="Song C."/>
            <person name="Saxena R.K."/>
            <person name="Azam S."/>
            <person name="Yu S."/>
            <person name="Sharpe A.G."/>
            <person name="Cannon S."/>
            <person name="Baek J."/>
            <person name="Rosen B.D."/>
            <person name="Tar'an B."/>
            <person name="Millan T."/>
            <person name="Zhang X."/>
            <person name="Ramsay L.D."/>
            <person name="Iwata A."/>
            <person name="Wang Y."/>
            <person name="Nelson W."/>
            <person name="Farmer A.D."/>
            <person name="Gaur P.M."/>
            <person name="Soderlund C."/>
            <person name="Penmetsa R.V."/>
            <person name="Xu C."/>
            <person name="Bharti A.K."/>
            <person name="He W."/>
            <person name="Winter P."/>
            <person name="Zhao S."/>
            <person name="Hane J.K."/>
            <person name="Carrasquilla-Garcia N."/>
            <person name="Condie J.A."/>
            <person name="Upadhyaya H.D."/>
            <person name="Luo M.C."/>
            <person name="Thudi M."/>
            <person name="Gowda C.L."/>
            <person name="Singh N.P."/>
            <person name="Lichtenzveig J."/>
            <person name="Gali K.K."/>
            <person name="Rubio J."/>
            <person name="Nadarajan N."/>
            <person name="Dolezel J."/>
            <person name="Bansal K.C."/>
            <person name="Xu X."/>
            <person name="Edwards D."/>
            <person name="Zhang G."/>
            <person name="Kahl G."/>
            <person name="Gil J."/>
            <person name="Singh K.B."/>
            <person name="Datta S.K."/>
            <person name="Jackson S.A."/>
            <person name="Wang J."/>
            <person name="Cook D.R."/>
        </authorList>
    </citation>
    <scope>NUCLEOTIDE SEQUENCE [LARGE SCALE GENOMIC DNA]</scope>
    <source>
        <strain evidence="5">cv. CDC Frontier</strain>
    </source>
</reference>
<feature type="compositionally biased region" description="Polar residues" evidence="2">
    <location>
        <begin position="491"/>
        <end position="500"/>
    </location>
</feature>
<feature type="compositionally biased region" description="Low complexity" evidence="2">
    <location>
        <begin position="70"/>
        <end position="83"/>
    </location>
</feature>
<evidence type="ECO:0000259" key="4">
    <source>
        <dbReference type="PROSITE" id="PS51391"/>
    </source>
</evidence>
<gene>
    <name evidence="6" type="primary">LOC101490257</name>
</gene>
<dbReference type="InterPro" id="IPR006569">
    <property type="entry name" value="CID_dom"/>
</dbReference>
<dbReference type="SUPFAM" id="SSF109905">
    <property type="entry name" value="Surp module (SWAP domain)"/>
    <property type="match status" value="1"/>
</dbReference>
<dbReference type="Gene3D" id="1.10.10.790">
    <property type="entry name" value="Surp module"/>
    <property type="match status" value="1"/>
</dbReference>
<dbReference type="GO" id="GO:0005634">
    <property type="term" value="C:nucleus"/>
    <property type="evidence" value="ECO:0007669"/>
    <property type="project" value="UniProtKB-ARBA"/>
</dbReference>
<sequence>MERPNHDYAAASAMAYAQQQRPAANMQQQQPFGFHPQHQQFPSAMHGPPFIPPGPGGASHPSMQQFPFHHAMQQQQQLQQLHPHAPPPPHILLQQQQHQVPPAFPSHYPHPHVPSPFYETAPPPVAPPSDPELHKRIDKLVEYAVKNGPEFEAMICEKQRDNPSYSFLFGGEGHAYYRFKLWLSTRPPSGPFNQPFPSSSMSIIHPSPNPMMSPSLSGPPMNQAGIGSSPSMLGHPPFQQFYDQQHHHQHPQSFGLHGRPEYDQSSKSFKGLSGPLPADVAMELTNVLNNLNGTKESIKGAKLWFMQRAPFAPALAETLRDRVFSLDDVERQLHIIYLANDILFDSLNRRTSIHDLDNEAHAFKPVLGSMLARIYHNPQSNEEYRKRLQQMVEFWASKEVYDQGTISLLNGEMIGGPHSTFKNLSSASADSGAGILQTPNHIVQQWQADRVGSGSNVLDQDRSDKLLGQSMTSQQFLSNSAPPGAFPGSMSIPSSVQPTNPLSHLLPPPSSATGEQLPPYPLFPPGLIPGMVRKMQIGSGVPYSSMSPLDIPTMIPPSTVPPSEILQRVSKFFKEIGEVNPSEGPMNTESRDEDDEYDREPQTRKGGACIPPPANLQQIDPETGTYPDGSVDQKPGSSGSGRLGLGATADPNEVSQYDDVYTSYRKQRSTNYHTSMSARAAVR</sequence>
<dbReference type="GO" id="GO:0006874">
    <property type="term" value="P:intracellular calcium ion homeostasis"/>
    <property type="evidence" value="ECO:0007669"/>
    <property type="project" value="TreeGrafter"/>
</dbReference>
<keyword evidence="5" id="KW-1185">Reference proteome</keyword>
<dbReference type="OrthoDB" id="21470at2759"/>
<dbReference type="PANTHER" id="PTHR12323">
    <property type="entry name" value="SR-RELATED CTD ASSOCIATED FACTOR 6"/>
    <property type="match status" value="1"/>
</dbReference>
<evidence type="ECO:0000259" key="3">
    <source>
        <dbReference type="PROSITE" id="PS50128"/>
    </source>
</evidence>
<dbReference type="SMART" id="SM00582">
    <property type="entry name" value="RPR"/>
    <property type="match status" value="1"/>
</dbReference>